<comment type="similarity">
    <text evidence="1">Belongs to the LacAB/RpiB family.</text>
</comment>
<evidence type="ECO:0000256" key="1">
    <source>
        <dbReference type="ARBA" id="ARBA00008754"/>
    </source>
</evidence>
<dbReference type="InterPro" id="IPR003500">
    <property type="entry name" value="RpiB_LacA_LacB"/>
</dbReference>
<name>A0A6J4KMP7_9BACT</name>
<keyword evidence="2" id="KW-0413">Isomerase</keyword>
<dbReference type="SUPFAM" id="SSF89623">
    <property type="entry name" value="Ribose/Galactose isomerase RpiB/AlsB"/>
    <property type="match status" value="1"/>
</dbReference>
<organism evidence="2">
    <name type="scientific">uncultured Gemmatimonadaceae bacterium</name>
    <dbReference type="NCBI Taxonomy" id="246130"/>
    <lineage>
        <taxon>Bacteria</taxon>
        <taxon>Pseudomonadati</taxon>
        <taxon>Gemmatimonadota</taxon>
        <taxon>Gemmatimonadia</taxon>
        <taxon>Gemmatimonadales</taxon>
        <taxon>Gemmatimonadaceae</taxon>
        <taxon>environmental samples</taxon>
    </lineage>
</organism>
<dbReference type="EC" id="5.3.1.6" evidence="2"/>
<dbReference type="Pfam" id="PF02502">
    <property type="entry name" value="LacAB_rpiB"/>
    <property type="match status" value="1"/>
</dbReference>
<gene>
    <name evidence="2" type="ORF">AVDCRST_MAG11-1386</name>
</gene>
<dbReference type="InterPro" id="IPR036569">
    <property type="entry name" value="RpiB_LacA_LacB_sf"/>
</dbReference>
<accession>A0A6J4KMP7</accession>
<sequence>MRIAVGSDHAGFAYKQQIAAMLRADGHDVRDF</sequence>
<dbReference type="AlphaFoldDB" id="A0A6J4KMP7"/>
<proteinExistence type="inferred from homology"/>
<reference evidence="2" key="1">
    <citation type="submission" date="2020-02" db="EMBL/GenBank/DDBJ databases">
        <authorList>
            <person name="Meier V. D."/>
        </authorList>
    </citation>
    <scope>NUCLEOTIDE SEQUENCE</scope>
    <source>
        <strain evidence="2">AVDCRST_MAG11</strain>
    </source>
</reference>
<dbReference type="Gene3D" id="3.40.1400.10">
    <property type="entry name" value="Sugar-phosphate isomerase, RpiB/LacA/LacB"/>
    <property type="match status" value="1"/>
</dbReference>
<feature type="non-terminal residue" evidence="2">
    <location>
        <position position="32"/>
    </location>
</feature>
<dbReference type="GO" id="GO:0004751">
    <property type="term" value="F:ribose-5-phosphate isomerase activity"/>
    <property type="evidence" value="ECO:0007669"/>
    <property type="project" value="UniProtKB-EC"/>
</dbReference>
<protein>
    <submittedName>
        <fullName evidence="2">Ribose 5-phosphate isomerase B</fullName>
        <ecNumber evidence="2">5.3.1.6</ecNumber>
    </submittedName>
</protein>
<dbReference type="GO" id="GO:0005975">
    <property type="term" value="P:carbohydrate metabolic process"/>
    <property type="evidence" value="ECO:0007669"/>
    <property type="project" value="InterPro"/>
</dbReference>
<evidence type="ECO:0000313" key="2">
    <source>
        <dbReference type="EMBL" id="CAA9309138.1"/>
    </source>
</evidence>
<dbReference type="EMBL" id="CADCTU010000307">
    <property type="protein sequence ID" value="CAA9309138.1"/>
    <property type="molecule type" value="Genomic_DNA"/>
</dbReference>